<protein>
    <submittedName>
        <fullName evidence="1">Uncharacterized protein</fullName>
    </submittedName>
</protein>
<keyword evidence="2" id="KW-1185">Reference proteome</keyword>
<proteinExistence type="predicted"/>
<evidence type="ECO:0000313" key="1">
    <source>
        <dbReference type="EMBL" id="GAA2615019.1"/>
    </source>
</evidence>
<accession>A0ABN3Q3B0</accession>
<dbReference type="EMBL" id="BAAATD010000008">
    <property type="protein sequence ID" value="GAA2615019.1"/>
    <property type="molecule type" value="Genomic_DNA"/>
</dbReference>
<evidence type="ECO:0000313" key="2">
    <source>
        <dbReference type="Proteomes" id="UP001501509"/>
    </source>
</evidence>
<organism evidence="1 2">
    <name type="scientific">Actinomadura fulvescens</name>
    <dbReference type="NCBI Taxonomy" id="46160"/>
    <lineage>
        <taxon>Bacteria</taxon>
        <taxon>Bacillati</taxon>
        <taxon>Actinomycetota</taxon>
        <taxon>Actinomycetes</taxon>
        <taxon>Streptosporangiales</taxon>
        <taxon>Thermomonosporaceae</taxon>
        <taxon>Actinomadura</taxon>
    </lineage>
</organism>
<comment type="caution">
    <text evidence="1">The sequence shown here is derived from an EMBL/GenBank/DDBJ whole genome shotgun (WGS) entry which is preliminary data.</text>
</comment>
<dbReference type="RefSeq" id="WP_344545579.1">
    <property type="nucleotide sequence ID" value="NZ_BAAATD010000008.1"/>
</dbReference>
<gene>
    <name evidence="1" type="ORF">GCM10010411_57500</name>
</gene>
<dbReference type="Proteomes" id="UP001501509">
    <property type="component" value="Unassembled WGS sequence"/>
</dbReference>
<name>A0ABN3Q3B0_9ACTN</name>
<sequence>MAQHPNQVAATLFQMRADRKEEADKLVERVAQIADGHERMDLLEFALATDSALSKTYELLGIAQPDSGAASLFSKPDEQGGS</sequence>
<reference evidence="1 2" key="1">
    <citation type="journal article" date="2019" name="Int. J. Syst. Evol. Microbiol.">
        <title>The Global Catalogue of Microorganisms (GCM) 10K type strain sequencing project: providing services to taxonomists for standard genome sequencing and annotation.</title>
        <authorList>
            <consortium name="The Broad Institute Genomics Platform"/>
            <consortium name="The Broad Institute Genome Sequencing Center for Infectious Disease"/>
            <person name="Wu L."/>
            <person name="Ma J."/>
        </authorList>
    </citation>
    <scope>NUCLEOTIDE SEQUENCE [LARGE SCALE GENOMIC DNA]</scope>
    <source>
        <strain evidence="1 2">JCM 6833</strain>
    </source>
</reference>